<dbReference type="EMBL" id="JAACXV010014040">
    <property type="protein sequence ID" value="KAF7270929.1"/>
    <property type="molecule type" value="Genomic_DNA"/>
</dbReference>
<feature type="compositionally biased region" description="Basic residues" evidence="1">
    <location>
        <begin position="68"/>
        <end position="85"/>
    </location>
</feature>
<accession>A0A834MAM6</accession>
<sequence length="243" mass="27582">MSRQHDSEYEDDPEPFQSSGDEWSLEKVKKEAGGRRKSARISRKAKIPIFNESEDNSDESSTEESKNIKNRKRPVGRPPAKKKKVTHDSDVSVDTSSNHSQEGNGLKKVNSKEKEVTSTDSDSRTAINSSKGGHRKFIPRTIYSDNFATGSFVILKQDAQNIDQNKHPCIWRIDGKALLQKYEAFDEDDKIRHKNTSVYTGWSPLDKDLYTPLTVAVMKHNNNNLTVEVQWDKLNITNADSDE</sequence>
<protein>
    <submittedName>
        <fullName evidence="2">Uncharacterized protein</fullName>
    </submittedName>
</protein>
<dbReference type="OrthoDB" id="309640at2759"/>
<proteinExistence type="predicted"/>
<evidence type="ECO:0000313" key="2">
    <source>
        <dbReference type="EMBL" id="KAF7270929.1"/>
    </source>
</evidence>
<name>A0A834MAM6_RHYFE</name>
<gene>
    <name evidence="2" type="ORF">GWI33_016138</name>
</gene>
<comment type="caution">
    <text evidence="2">The sequence shown here is derived from an EMBL/GenBank/DDBJ whole genome shotgun (WGS) entry which is preliminary data.</text>
</comment>
<feature type="compositionally biased region" description="Basic and acidic residues" evidence="1">
    <location>
        <begin position="24"/>
        <end position="34"/>
    </location>
</feature>
<dbReference type="Proteomes" id="UP000625711">
    <property type="component" value="Unassembled WGS sequence"/>
</dbReference>
<keyword evidence="3" id="KW-1185">Reference proteome</keyword>
<organism evidence="2 3">
    <name type="scientific">Rhynchophorus ferrugineus</name>
    <name type="common">Red palm weevil</name>
    <name type="synonym">Curculio ferrugineus</name>
    <dbReference type="NCBI Taxonomy" id="354439"/>
    <lineage>
        <taxon>Eukaryota</taxon>
        <taxon>Metazoa</taxon>
        <taxon>Ecdysozoa</taxon>
        <taxon>Arthropoda</taxon>
        <taxon>Hexapoda</taxon>
        <taxon>Insecta</taxon>
        <taxon>Pterygota</taxon>
        <taxon>Neoptera</taxon>
        <taxon>Endopterygota</taxon>
        <taxon>Coleoptera</taxon>
        <taxon>Polyphaga</taxon>
        <taxon>Cucujiformia</taxon>
        <taxon>Curculionidae</taxon>
        <taxon>Dryophthorinae</taxon>
        <taxon>Rhynchophorus</taxon>
    </lineage>
</organism>
<feature type="compositionally biased region" description="Basic residues" evidence="1">
    <location>
        <begin position="35"/>
        <end position="46"/>
    </location>
</feature>
<dbReference type="AlphaFoldDB" id="A0A834MAM6"/>
<feature type="compositionally biased region" description="Basic and acidic residues" evidence="1">
    <location>
        <begin position="110"/>
        <end position="123"/>
    </location>
</feature>
<reference evidence="2" key="1">
    <citation type="submission" date="2020-08" db="EMBL/GenBank/DDBJ databases">
        <title>Genome sequencing and assembly of the red palm weevil Rhynchophorus ferrugineus.</title>
        <authorList>
            <person name="Dias G.B."/>
            <person name="Bergman C.M."/>
            <person name="Manee M."/>
        </authorList>
    </citation>
    <scope>NUCLEOTIDE SEQUENCE</scope>
    <source>
        <strain evidence="2">AA-2017</strain>
        <tissue evidence="2">Whole larva</tissue>
    </source>
</reference>
<feature type="compositionally biased region" description="Acidic residues" evidence="1">
    <location>
        <begin position="52"/>
        <end position="62"/>
    </location>
</feature>
<evidence type="ECO:0000256" key="1">
    <source>
        <dbReference type="SAM" id="MobiDB-lite"/>
    </source>
</evidence>
<evidence type="ECO:0000313" key="3">
    <source>
        <dbReference type="Proteomes" id="UP000625711"/>
    </source>
</evidence>
<feature type="region of interest" description="Disordered" evidence="1">
    <location>
        <begin position="1"/>
        <end position="133"/>
    </location>
</feature>